<protein>
    <submittedName>
        <fullName evidence="1">Uncharacterized protein</fullName>
    </submittedName>
</protein>
<gene>
    <name evidence="1" type="ORF">SNE40_020006</name>
</gene>
<evidence type="ECO:0000313" key="2">
    <source>
        <dbReference type="Proteomes" id="UP001347796"/>
    </source>
</evidence>
<dbReference type="EMBL" id="JAZGQO010000015">
    <property type="protein sequence ID" value="KAK6168832.1"/>
    <property type="molecule type" value="Genomic_DNA"/>
</dbReference>
<organism evidence="1 2">
    <name type="scientific">Patella caerulea</name>
    <name type="common">Rayed Mediterranean limpet</name>
    <dbReference type="NCBI Taxonomy" id="87958"/>
    <lineage>
        <taxon>Eukaryota</taxon>
        <taxon>Metazoa</taxon>
        <taxon>Spiralia</taxon>
        <taxon>Lophotrochozoa</taxon>
        <taxon>Mollusca</taxon>
        <taxon>Gastropoda</taxon>
        <taxon>Patellogastropoda</taxon>
        <taxon>Patelloidea</taxon>
        <taxon>Patellidae</taxon>
        <taxon>Patella</taxon>
    </lineage>
</organism>
<proteinExistence type="predicted"/>
<reference evidence="1 2" key="1">
    <citation type="submission" date="2024-01" db="EMBL/GenBank/DDBJ databases">
        <title>The genome of the rayed Mediterranean limpet Patella caerulea (Linnaeus, 1758).</title>
        <authorList>
            <person name="Anh-Thu Weber A."/>
            <person name="Halstead-Nussloch G."/>
        </authorList>
    </citation>
    <scope>NUCLEOTIDE SEQUENCE [LARGE SCALE GENOMIC DNA]</scope>
    <source>
        <strain evidence="1">AATW-2023a</strain>
        <tissue evidence="1">Whole specimen</tissue>
    </source>
</reference>
<accession>A0AAN8G312</accession>
<dbReference type="AlphaFoldDB" id="A0AAN8G312"/>
<name>A0AAN8G312_PATCE</name>
<dbReference type="Proteomes" id="UP001347796">
    <property type="component" value="Unassembled WGS sequence"/>
</dbReference>
<sequence>MLCQWLDKDGDAEIFSVDELWEKMCDLAATTDVYSKKWLKSLLKERYGEHIFFANIGGSRKEAVCFRNMASYIVNE</sequence>
<keyword evidence="2" id="KW-1185">Reference proteome</keyword>
<evidence type="ECO:0000313" key="1">
    <source>
        <dbReference type="EMBL" id="KAK6168832.1"/>
    </source>
</evidence>
<comment type="caution">
    <text evidence="1">The sequence shown here is derived from an EMBL/GenBank/DDBJ whole genome shotgun (WGS) entry which is preliminary data.</text>
</comment>